<reference evidence="2" key="1">
    <citation type="submission" date="2015-12" db="EMBL/GenBank/DDBJ databases">
        <title>Update maize B73 reference genome by single molecule sequencing technologies.</title>
        <authorList>
            <consortium name="Maize Genome Sequencing Project"/>
            <person name="Ware D."/>
        </authorList>
    </citation>
    <scope>NUCLEOTIDE SEQUENCE</scope>
    <source>
        <tissue evidence="2">Seedling</tissue>
    </source>
</reference>
<organism evidence="2">
    <name type="scientific">Zea mays</name>
    <name type="common">Maize</name>
    <dbReference type="NCBI Taxonomy" id="4577"/>
    <lineage>
        <taxon>Eukaryota</taxon>
        <taxon>Viridiplantae</taxon>
        <taxon>Streptophyta</taxon>
        <taxon>Embryophyta</taxon>
        <taxon>Tracheophyta</taxon>
        <taxon>Spermatophyta</taxon>
        <taxon>Magnoliopsida</taxon>
        <taxon>Liliopsida</taxon>
        <taxon>Poales</taxon>
        <taxon>Poaceae</taxon>
        <taxon>PACMAD clade</taxon>
        <taxon>Panicoideae</taxon>
        <taxon>Andropogonodae</taxon>
        <taxon>Andropogoneae</taxon>
        <taxon>Tripsacinae</taxon>
        <taxon>Zea</taxon>
    </lineage>
</organism>
<dbReference type="SMART" id="SM00028">
    <property type="entry name" value="TPR"/>
    <property type="match status" value="3"/>
</dbReference>
<dbReference type="InterPro" id="IPR019734">
    <property type="entry name" value="TPR_rpt"/>
</dbReference>
<dbReference type="InterPro" id="IPR011990">
    <property type="entry name" value="TPR-like_helical_dom_sf"/>
</dbReference>
<evidence type="ECO:0000313" key="2">
    <source>
        <dbReference type="EMBL" id="AQK96781.1"/>
    </source>
</evidence>
<dbReference type="EMBL" id="CM000784">
    <property type="protein sequence ID" value="AQK96781.1"/>
    <property type="molecule type" value="Genomic_DNA"/>
</dbReference>
<dbReference type="GO" id="GO:0051087">
    <property type="term" value="F:protein-folding chaperone binding"/>
    <property type="evidence" value="ECO:0007669"/>
    <property type="project" value="InterPro"/>
</dbReference>
<dbReference type="SUPFAM" id="SSF48452">
    <property type="entry name" value="TPR-like"/>
    <property type="match status" value="1"/>
</dbReference>
<gene>
    <name evidence="2" type="ORF">ZEAMMB73_Zm00001d011401</name>
</gene>
<dbReference type="PANTHER" id="PTHR45862">
    <property type="entry name" value="PROTEIN SGT1 HOMOLOG"/>
    <property type="match status" value="1"/>
</dbReference>
<feature type="repeat" description="TPR" evidence="1">
    <location>
        <begin position="37"/>
        <end position="70"/>
    </location>
</feature>
<proteinExistence type="predicted"/>
<evidence type="ECO:0000256" key="1">
    <source>
        <dbReference type="PROSITE-ProRule" id="PRU00339"/>
    </source>
</evidence>
<dbReference type="Pfam" id="PF13432">
    <property type="entry name" value="TPR_16"/>
    <property type="match status" value="1"/>
</dbReference>
<dbReference type="ExpressionAtlas" id="A0A1D6FZT5">
    <property type="expression patterns" value="baseline and differential"/>
</dbReference>
<dbReference type="InterPro" id="IPR044563">
    <property type="entry name" value="Sgt1-like"/>
</dbReference>
<dbReference type="PROSITE" id="PS50005">
    <property type="entry name" value="TPR"/>
    <property type="match status" value="1"/>
</dbReference>
<keyword evidence="1" id="KW-0802">TPR repeat</keyword>
<name>A0A1D6FZT5_MAIZE</name>
<sequence>MAASDLESKAKEAFVDDDFELAAELYTQAIDAGPATADLYADRAQAHIKLGNYTEAVADANKAIGLDPTMHKAYYRKGAACIKLEEYQTAKAALELGSSYAPGDSRFTRLLKECDECIAEESSQAPAKNVEAPVAATVEDKEDVANMDNTPPVVEPPSKPKYSTDLFTDKHILVCGAIQGGKKNASLLLKLMSSMSC</sequence>
<accession>A0A1D6FZT5</accession>
<dbReference type="FunFam" id="1.25.40.10:FF:000259">
    <property type="entry name" value="Protein SGT1 homolog"/>
    <property type="match status" value="1"/>
</dbReference>
<protein>
    <submittedName>
        <fullName evidence="2">Protein SGT1 homolog A</fullName>
    </submittedName>
</protein>
<dbReference type="Gene3D" id="1.25.40.10">
    <property type="entry name" value="Tetratricopeptide repeat domain"/>
    <property type="match status" value="1"/>
</dbReference>
<dbReference type="Pfam" id="PF13181">
    <property type="entry name" value="TPR_8"/>
    <property type="match status" value="1"/>
</dbReference>
<dbReference type="AlphaFoldDB" id="A0A1D6FZT5"/>